<dbReference type="InterPro" id="IPR003675">
    <property type="entry name" value="Rce1/LyrA-like_dom"/>
</dbReference>
<feature type="domain" description="CAAX prenyl protease 2/Lysostaphin resistance protein A-like" evidence="2">
    <location>
        <begin position="124"/>
        <end position="213"/>
    </location>
</feature>
<dbReference type="Proteomes" id="UP000886059">
    <property type="component" value="Unassembled WGS sequence"/>
</dbReference>
<dbReference type="GO" id="GO:0080120">
    <property type="term" value="P:CAAX-box protein maturation"/>
    <property type="evidence" value="ECO:0007669"/>
    <property type="project" value="UniProtKB-ARBA"/>
</dbReference>
<keyword evidence="3" id="KW-0482">Metalloprotease</keyword>
<evidence type="ECO:0000256" key="1">
    <source>
        <dbReference type="SAM" id="Phobius"/>
    </source>
</evidence>
<name>A0A7C5HFC7_9CHLB</name>
<sequence>MGKSYAIDSGSASLNERIKLAFGLMALIWLTGLVGHFTPLKEWPALGIYVIGGIGVVVWRGVSKGEWAKMYLAGSNLRKSLKWGGLIGGGLLAMALLNTVFAYKYQNGISMMSGMQYLLVNRSLLYLFPVLILAEEFLWRGLMLSALVEKGLNKHLAVFATTILFQLNHFAVAPVSMEERGLLAMMAFSLGLAGGYISASSRNVWGSVLLHLLLMVGMIGVLLVVA</sequence>
<dbReference type="AlphaFoldDB" id="A0A7C5HFC7"/>
<dbReference type="Pfam" id="PF02517">
    <property type="entry name" value="Rce1-like"/>
    <property type="match status" value="1"/>
</dbReference>
<proteinExistence type="predicted"/>
<feature type="transmembrane region" description="Helical" evidence="1">
    <location>
        <begin position="156"/>
        <end position="175"/>
    </location>
</feature>
<gene>
    <name evidence="3" type="ORF">ENL01_01890</name>
</gene>
<protein>
    <submittedName>
        <fullName evidence="3">CPBP family intramembrane metalloprotease</fullName>
    </submittedName>
</protein>
<evidence type="ECO:0000313" key="3">
    <source>
        <dbReference type="EMBL" id="HHE07656.1"/>
    </source>
</evidence>
<reference evidence="3" key="1">
    <citation type="journal article" date="2020" name="mSystems">
        <title>Genome- and Community-Level Interaction Insights into Carbon Utilization and Element Cycling Functions of Hydrothermarchaeota in Hydrothermal Sediment.</title>
        <authorList>
            <person name="Zhou Z."/>
            <person name="Liu Y."/>
            <person name="Xu W."/>
            <person name="Pan J."/>
            <person name="Luo Z.H."/>
            <person name="Li M."/>
        </authorList>
    </citation>
    <scope>NUCLEOTIDE SEQUENCE [LARGE SCALE GENOMIC DNA]</scope>
    <source>
        <strain evidence="3">HyVt-628</strain>
    </source>
</reference>
<keyword evidence="3" id="KW-0645">Protease</keyword>
<keyword evidence="3" id="KW-0378">Hydrolase</keyword>
<dbReference type="GO" id="GO:0004175">
    <property type="term" value="F:endopeptidase activity"/>
    <property type="evidence" value="ECO:0007669"/>
    <property type="project" value="UniProtKB-ARBA"/>
</dbReference>
<feature type="transmembrane region" description="Helical" evidence="1">
    <location>
        <begin position="43"/>
        <end position="62"/>
    </location>
</feature>
<keyword evidence="1" id="KW-0472">Membrane</keyword>
<dbReference type="GO" id="GO:0008237">
    <property type="term" value="F:metallopeptidase activity"/>
    <property type="evidence" value="ECO:0007669"/>
    <property type="project" value="UniProtKB-KW"/>
</dbReference>
<keyword evidence="1" id="KW-1133">Transmembrane helix</keyword>
<feature type="transmembrane region" description="Helical" evidence="1">
    <location>
        <begin position="204"/>
        <end position="225"/>
    </location>
</feature>
<evidence type="ECO:0000259" key="2">
    <source>
        <dbReference type="Pfam" id="PF02517"/>
    </source>
</evidence>
<feature type="transmembrane region" description="Helical" evidence="1">
    <location>
        <begin position="83"/>
        <end position="103"/>
    </location>
</feature>
<organism evidence="3">
    <name type="scientific">Chlorobaculum parvum</name>
    <dbReference type="NCBI Taxonomy" id="274539"/>
    <lineage>
        <taxon>Bacteria</taxon>
        <taxon>Pseudomonadati</taxon>
        <taxon>Chlorobiota</taxon>
        <taxon>Chlorobiia</taxon>
        <taxon>Chlorobiales</taxon>
        <taxon>Chlorobiaceae</taxon>
        <taxon>Chlorobaculum</taxon>
    </lineage>
</organism>
<feature type="transmembrane region" description="Helical" evidence="1">
    <location>
        <begin position="20"/>
        <end position="37"/>
    </location>
</feature>
<accession>A0A7C5HFC7</accession>
<feature type="transmembrane region" description="Helical" evidence="1">
    <location>
        <begin position="123"/>
        <end position="144"/>
    </location>
</feature>
<feature type="transmembrane region" description="Helical" evidence="1">
    <location>
        <begin position="181"/>
        <end position="197"/>
    </location>
</feature>
<keyword evidence="1" id="KW-0812">Transmembrane</keyword>
<comment type="caution">
    <text evidence="3">The sequence shown here is derived from an EMBL/GenBank/DDBJ whole genome shotgun (WGS) entry which is preliminary data.</text>
</comment>
<dbReference type="EMBL" id="DRSK01000111">
    <property type="protein sequence ID" value="HHE07656.1"/>
    <property type="molecule type" value="Genomic_DNA"/>
</dbReference>